<organism evidence="2 3">
    <name type="scientific">Pseudonocardia xishanensis</name>
    <dbReference type="NCBI Taxonomy" id="630995"/>
    <lineage>
        <taxon>Bacteria</taxon>
        <taxon>Bacillati</taxon>
        <taxon>Actinomycetota</taxon>
        <taxon>Actinomycetes</taxon>
        <taxon>Pseudonocardiales</taxon>
        <taxon>Pseudonocardiaceae</taxon>
        <taxon>Pseudonocardia</taxon>
    </lineage>
</organism>
<accession>A0ABP8S3L9</accession>
<reference evidence="3" key="1">
    <citation type="journal article" date="2019" name="Int. J. Syst. Evol. Microbiol.">
        <title>The Global Catalogue of Microorganisms (GCM) 10K type strain sequencing project: providing services to taxonomists for standard genome sequencing and annotation.</title>
        <authorList>
            <consortium name="The Broad Institute Genomics Platform"/>
            <consortium name="The Broad Institute Genome Sequencing Center for Infectious Disease"/>
            <person name="Wu L."/>
            <person name="Ma J."/>
        </authorList>
    </citation>
    <scope>NUCLEOTIDE SEQUENCE [LARGE SCALE GENOMIC DNA]</scope>
    <source>
        <strain evidence="3">JCM 17906</strain>
    </source>
</reference>
<dbReference type="RefSeq" id="WP_345426493.1">
    <property type="nucleotide sequence ID" value="NZ_BAABGT010000104.1"/>
</dbReference>
<dbReference type="Proteomes" id="UP001501598">
    <property type="component" value="Unassembled WGS sequence"/>
</dbReference>
<feature type="compositionally biased region" description="Basic residues" evidence="1">
    <location>
        <begin position="76"/>
        <end position="86"/>
    </location>
</feature>
<comment type="caution">
    <text evidence="2">The sequence shown here is derived from an EMBL/GenBank/DDBJ whole genome shotgun (WGS) entry which is preliminary data.</text>
</comment>
<dbReference type="EMBL" id="BAABGT010000104">
    <property type="protein sequence ID" value="GAA4557761.1"/>
    <property type="molecule type" value="Genomic_DNA"/>
</dbReference>
<keyword evidence="3" id="KW-1185">Reference proteome</keyword>
<gene>
    <name evidence="2" type="ORF">GCM10023175_62760</name>
</gene>
<sequence length="100" mass="10780">MSPCPNLEHAADGVLDQHRVDRRFLAIVAELIADEPWHGSAGDDPVPHRAPMTTGVVAAVDREPSSGNGPSPARSQARRRAGRRRALPRERSPPPPGRTP</sequence>
<evidence type="ECO:0000256" key="1">
    <source>
        <dbReference type="SAM" id="MobiDB-lite"/>
    </source>
</evidence>
<proteinExistence type="predicted"/>
<evidence type="ECO:0000313" key="2">
    <source>
        <dbReference type="EMBL" id="GAA4557761.1"/>
    </source>
</evidence>
<feature type="region of interest" description="Disordered" evidence="1">
    <location>
        <begin position="33"/>
        <end position="100"/>
    </location>
</feature>
<evidence type="ECO:0000313" key="3">
    <source>
        <dbReference type="Proteomes" id="UP001501598"/>
    </source>
</evidence>
<protein>
    <submittedName>
        <fullName evidence="2">Uncharacterized protein</fullName>
    </submittedName>
</protein>
<name>A0ABP8S3L9_9PSEU</name>